<dbReference type="AlphaFoldDB" id="A0A699GPX6"/>
<comment type="caution">
    <text evidence="2">The sequence shown here is derived from an EMBL/GenBank/DDBJ whole genome shotgun (WGS) entry which is preliminary data.</text>
</comment>
<sequence>MKSPTLLLTFLHVFSQVIILLAEHWEEPGPDLAMGGVGNGPGHPSKKGNYFYGAVNRFYLMHRFCLLVPSCYVIFDLEPLSLSFDFVFTSEILKSLSFSIDRVFHLAFLCLGFPAQSVRSSNADTSDSPYLLVLNTETSQSRQHVNTSLIHIESRKSPTKSLFNVGSSKISIFIVNTYVSLGCSGKITRIMRRTLVNNL</sequence>
<evidence type="ECO:0000313" key="2">
    <source>
        <dbReference type="EMBL" id="GEV65903.1"/>
    </source>
</evidence>
<reference evidence="2" key="1">
    <citation type="journal article" date="2019" name="Sci. Rep.">
        <title>Draft genome of Tanacetum cinerariifolium, the natural source of mosquito coil.</title>
        <authorList>
            <person name="Yamashiro T."/>
            <person name="Shiraishi A."/>
            <person name="Satake H."/>
            <person name="Nakayama K."/>
        </authorList>
    </citation>
    <scope>NUCLEOTIDE SEQUENCE</scope>
</reference>
<proteinExistence type="predicted"/>
<feature type="chain" id="PRO_5025473835" description="Secreted protein" evidence="1">
    <location>
        <begin position="23"/>
        <end position="199"/>
    </location>
</feature>
<evidence type="ECO:0000256" key="1">
    <source>
        <dbReference type="SAM" id="SignalP"/>
    </source>
</evidence>
<organism evidence="2">
    <name type="scientific">Tanacetum cinerariifolium</name>
    <name type="common">Dalmatian daisy</name>
    <name type="synonym">Chrysanthemum cinerariifolium</name>
    <dbReference type="NCBI Taxonomy" id="118510"/>
    <lineage>
        <taxon>Eukaryota</taxon>
        <taxon>Viridiplantae</taxon>
        <taxon>Streptophyta</taxon>
        <taxon>Embryophyta</taxon>
        <taxon>Tracheophyta</taxon>
        <taxon>Spermatophyta</taxon>
        <taxon>Magnoliopsida</taxon>
        <taxon>eudicotyledons</taxon>
        <taxon>Gunneridae</taxon>
        <taxon>Pentapetalae</taxon>
        <taxon>asterids</taxon>
        <taxon>campanulids</taxon>
        <taxon>Asterales</taxon>
        <taxon>Asteraceae</taxon>
        <taxon>Asteroideae</taxon>
        <taxon>Anthemideae</taxon>
        <taxon>Anthemidinae</taxon>
        <taxon>Tanacetum</taxon>
    </lineage>
</organism>
<protein>
    <recommendedName>
        <fullName evidence="3">Secreted protein</fullName>
    </recommendedName>
</protein>
<evidence type="ECO:0008006" key="3">
    <source>
        <dbReference type="Google" id="ProtNLM"/>
    </source>
</evidence>
<dbReference type="EMBL" id="BKCJ010030173">
    <property type="protein sequence ID" value="GEV65903.1"/>
    <property type="molecule type" value="Genomic_DNA"/>
</dbReference>
<feature type="signal peptide" evidence="1">
    <location>
        <begin position="1"/>
        <end position="22"/>
    </location>
</feature>
<keyword evidence="1" id="KW-0732">Signal</keyword>
<gene>
    <name evidence="2" type="ORF">Tci_137880</name>
</gene>
<accession>A0A699GPX6</accession>
<name>A0A699GPX6_TANCI</name>